<name>A0A9D2L5W6_9FIRM</name>
<dbReference type="EMBL" id="DWYS01000019">
    <property type="protein sequence ID" value="HJB06540.1"/>
    <property type="molecule type" value="Genomic_DNA"/>
</dbReference>
<organism evidence="1 2">
    <name type="scientific">Candidatus Enterocloster faecavium</name>
    <dbReference type="NCBI Taxonomy" id="2838560"/>
    <lineage>
        <taxon>Bacteria</taxon>
        <taxon>Bacillati</taxon>
        <taxon>Bacillota</taxon>
        <taxon>Clostridia</taxon>
        <taxon>Lachnospirales</taxon>
        <taxon>Lachnospiraceae</taxon>
        <taxon>Enterocloster</taxon>
    </lineage>
</organism>
<gene>
    <name evidence="1" type="ORF">H9716_01595</name>
</gene>
<reference evidence="1" key="1">
    <citation type="journal article" date="2021" name="PeerJ">
        <title>Extensive microbial diversity within the chicken gut microbiome revealed by metagenomics and culture.</title>
        <authorList>
            <person name="Gilroy R."/>
            <person name="Ravi A."/>
            <person name="Getino M."/>
            <person name="Pursley I."/>
            <person name="Horton D.L."/>
            <person name="Alikhan N.F."/>
            <person name="Baker D."/>
            <person name="Gharbi K."/>
            <person name="Hall N."/>
            <person name="Watson M."/>
            <person name="Adriaenssens E.M."/>
            <person name="Foster-Nyarko E."/>
            <person name="Jarju S."/>
            <person name="Secka A."/>
            <person name="Antonio M."/>
            <person name="Oren A."/>
            <person name="Chaudhuri R.R."/>
            <person name="La Ragione R."/>
            <person name="Hildebrand F."/>
            <person name="Pallen M.J."/>
        </authorList>
    </citation>
    <scope>NUCLEOTIDE SEQUENCE</scope>
    <source>
        <strain evidence="1">CHK188-4685</strain>
    </source>
</reference>
<evidence type="ECO:0000313" key="2">
    <source>
        <dbReference type="Proteomes" id="UP000886804"/>
    </source>
</evidence>
<evidence type="ECO:0000313" key="1">
    <source>
        <dbReference type="EMBL" id="HJB06540.1"/>
    </source>
</evidence>
<accession>A0A9D2L5W6</accession>
<protein>
    <submittedName>
        <fullName evidence="1">Uncharacterized protein</fullName>
    </submittedName>
</protein>
<dbReference type="Proteomes" id="UP000886804">
    <property type="component" value="Unassembled WGS sequence"/>
</dbReference>
<dbReference type="AlphaFoldDB" id="A0A9D2L5W6"/>
<reference evidence="1" key="2">
    <citation type="submission" date="2021-04" db="EMBL/GenBank/DDBJ databases">
        <authorList>
            <person name="Gilroy R."/>
        </authorList>
    </citation>
    <scope>NUCLEOTIDE SEQUENCE</scope>
    <source>
        <strain evidence="1">CHK188-4685</strain>
    </source>
</reference>
<sequence>MKWWAHLYKGRKAEFAGPELLKKIEKNGFLPEIYVITSGRMGHHLFEIHPVMLLSSQEREKAFVLGVALGYREAAETVRRMVEDMVRTTGGFRWEQYMSRLDETDAGQAGE</sequence>
<comment type="caution">
    <text evidence="1">The sequence shown here is derived from an EMBL/GenBank/DDBJ whole genome shotgun (WGS) entry which is preliminary data.</text>
</comment>
<proteinExistence type="predicted"/>